<dbReference type="AlphaFoldDB" id="X1K4I0"/>
<comment type="caution">
    <text evidence="1">The sequence shown here is derived from an EMBL/GenBank/DDBJ whole genome shotgun (WGS) entry which is preliminary data.</text>
</comment>
<sequence>TFPDDLITDITNLDPEEFLDDLGALTGDSDAIEDIFDGIRTVIGYATSSDGKTWTKVNSEVLAGSSSALWESVGAPCVIKENDTSYKMWYTRAKIDLTQTELEDILDEIAGGERKDAILDLLNSTGTVIDYATSSDGVTWAVQNYQVLPVSSDVGVWGSVADPSVIKNSDTDYEMWYTRANTDVTRANLDTILTNINIGTFGIDDLL</sequence>
<dbReference type="SUPFAM" id="SSF75005">
    <property type="entry name" value="Arabinanase/levansucrase/invertase"/>
    <property type="match status" value="1"/>
</dbReference>
<name>X1K4I0_9ZZZZ</name>
<dbReference type="InterPro" id="IPR023296">
    <property type="entry name" value="Glyco_hydro_beta-prop_sf"/>
</dbReference>
<protein>
    <submittedName>
        <fullName evidence="1">Uncharacterized protein</fullName>
    </submittedName>
</protein>
<gene>
    <name evidence="1" type="ORF">S03H2_65240</name>
</gene>
<reference evidence="1" key="1">
    <citation type="journal article" date="2014" name="Front. Microbiol.">
        <title>High frequency of phylogenetically diverse reductive dehalogenase-homologous genes in deep subseafloor sedimentary metagenomes.</title>
        <authorList>
            <person name="Kawai M."/>
            <person name="Futagami T."/>
            <person name="Toyoda A."/>
            <person name="Takaki Y."/>
            <person name="Nishi S."/>
            <person name="Hori S."/>
            <person name="Arai W."/>
            <person name="Tsubouchi T."/>
            <person name="Morono Y."/>
            <person name="Uchiyama I."/>
            <person name="Ito T."/>
            <person name="Fujiyama A."/>
            <person name="Inagaki F."/>
            <person name="Takami H."/>
        </authorList>
    </citation>
    <scope>NUCLEOTIDE SEQUENCE</scope>
    <source>
        <strain evidence="1">Expedition CK06-06</strain>
    </source>
</reference>
<accession>X1K4I0</accession>
<dbReference type="Gene3D" id="2.115.10.20">
    <property type="entry name" value="Glycosyl hydrolase domain, family 43"/>
    <property type="match status" value="2"/>
</dbReference>
<dbReference type="PANTHER" id="PTHR35279">
    <property type="match status" value="1"/>
</dbReference>
<feature type="non-terminal residue" evidence="1">
    <location>
        <position position="207"/>
    </location>
</feature>
<feature type="non-terminal residue" evidence="1">
    <location>
        <position position="1"/>
    </location>
</feature>
<evidence type="ECO:0000313" key="1">
    <source>
        <dbReference type="EMBL" id="GAH85184.1"/>
    </source>
</evidence>
<dbReference type="PANTHER" id="PTHR35279:SF1">
    <property type="entry name" value="ARABINANASE_LEVANSUCRASE_INVERTASE"/>
    <property type="match status" value="1"/>
</dbReference>
<proteinExistence type="predicted"/>
<dbReference type="EMBL" id="BARU01042462">
    <property type="protein sequence ID" value="GAH85184.1"/>
    <property type="molecule type" value="Genomic_DNA"/>
</dbReference>
<organism evidence="1">
    <name type="scientific">marine sediment metagenome</name>
    <dbReference type="NCBI Taxonomy" id="412755"/>
    <lineage>
        <taxon>unclassified sequences</taxon>
        <taxon>metagenomes</taxon>
        <taxon>ecological metagenomes</taxon>
    </lineage>
</organism>